<evidence type="ECO:0000313" key="3">
    <source>
        <dbReference type="Proteomes" id="UP000034182"/>
    </source>
</evidence>
<dbReference type="PANTHER" id="PTHR43319:SF3">
    <property type="entry name" value="BETA-LACTAMASE-RELATED DOMAIN-CONTAINING PROTEIN"/>
    <property type="match status" value="1"/>
</dbReference>
<sequence>MAKAQGSCDARFKEVEKLFQSYLESGEELGGSICVNIDGKDVVDLWGGYADAAHTRTWNEDTICTIWSTTKAITTFAAFVLIERGLLSPYEKVSKYWPEFAVNGKEDIEVRHIMSHTAGLPAWDPPIASEDMYDIPKANALLAQQAPKWPPGSASGYHMVTIGHLVGELIFRTTGKRLTAFVADEIAGPLGADCHIGAREADWPRVADMIPPPAPPPPPEGAPALPPPPPTALVEKTKTPVWRNGELGAANGHANAKALTRILSAVTLGGTVGGVKLLSPRTVDLIFEEQANGVDLVTNFPIRFGIGYGLAGKDTFAGWFPEEGRICFWGGWGGSIVIMDLDRKMTISYVMNKMEPTILGNDRTKAYVEAIYRGYRGA</sequence>
<evidence type="ECO:0000259" key="1">
    <source>
        <dbReference type="Pfam" id="PF00144"/>
    </source>
</evidence>
<reference evidence="2 3" key="1">
    <citation type="submission" date="2015-03" db="EMBL/GenBank/DDBJ databases">
        <authorList>
            <person name="Morales-Cruz A."/>
            <person name="Amrine K.C."/>
            <person name="Cantu D."/>
        </authorList>
    </citation>
    <scope>NUCLEOTIDE SEQUENCE [LARGE SCALE GENOMIC DNA]</scope>
    <source>
        <strain evidence="2">DS831</strain>
    </source>
</reference>
<accession>A0A0G2DR79</accession>
<dbReference type="AlphaFoldDB" id="A0A0G2DR79"/>
<protein>
    <submittedName>
        <fullName evidence="2">Putative beta-lactamase</fullName>
    </submittedName>
</protein>
<dbReference type="Gene3D" id="3.40.710.10">
    <property type="entry name" value="DD-peptidase/beta-lactamase superfamily"/>
    <property type="match status" value="1"/>
</dbReference>
<gene>
    <name evidence="2" type="ORF">UCDDS831_g09218</name>
</gene>
<name>A0A0G2DR79_9PEZI</name>
<reference evidence="2 3" key="2">
    <citation type="submission" date="2015-05" db="EMBL/GenBank/DDBJ databases">
        <title>Distinctive expansion of gene families associated with plant cell wall degradation and secondary metabolism in the genomes of grapevine trunk pathogens.</title>
        <authorList>
            <person name="Lawrence D.P."/>
            <person name="Travadon R."/>
            <person name="Rolshausen P.E."/>
            <person name="Baumgartner K."/>
        </authorList>
    </citation>
    <scope>NUCLEOTIDE SEQUENCE [LARGE SCALE GENOMIC DNA]</scope>
    <source>
        <strain evidence="2">DS831</strain>
    </source>
</reference>
<proteinExistence type="predicted"/>
<comment type="caution">
    <text evidence="2">The sequence shown here is derived from an EMBL/GenBank/DDBJ whole genome shotgun (WGS) entry which is preliminary data.</text>
</comment>
<feature type="domain" description="Beta-lactamase-related" evidence="1">
    <location>
        <begin position="15"/>
        <end position="357"/>
    </location>
</feature>
<evidence type="ECO:0000313" key="2">
    <source>
        <dbReference type="EMBL" id="KKY13209.1"/>
    </source>
</evidence>
<dbReference type="InterPro" id="IPR001466">
    <property type="entry name" value="Beta-lactam-related"/>
</dbReference>
<dbReference type="InterPro" id="IPR052907">
    <property type="entry name" value="Beta-lactamase/esterase"/>
</dbReference>
<dbReference type="EMBL" id="LAQI01000389">
    <property type="protein sequence ID" value="KKY13209.1"/>
    <property type="molecule type" value="Genomic_DNA"/>
</dbReference>
<dbReference type="Pfam" id="PF00144">
    <property type="entry name" value="Beta-lactamase"/>
    <property type="match status" value="1"/>
</dbReference>
<dbReference type="SUPFAM" id="SSF56601">
    <property type="entry name" value="beta-lactamase/transpeptidase-like"/>
    <property type="match status" value="1"/>
</dbReference>
<dbReference type="Proteomes" id="UP000034182">
    <property type="component" value="Unassembled WGS sequence"/>
</dbReference>
<dbReference type="PANTHER" id="PTHR43319">
    <property type="entry name" value="BETA-LACTAMASE-RELATED"/>
    <property type="match status" value="1"/>
</dbReference>
<organism evidence="2 3">
    <name type="scientific">Diplodia seriata</name>
    <dbReference type="NCBI Taxonomy" id="420778"/>
    <lineage>
        <taxon>Eukaryota</taxon>
        <taxon>Fungi</taxon>
        <taxon>Dikarya</taxon>
        <taxon>Ascomycota</taxon>
        <taxon>Pezizomycotina</taxon>
        <taxon>Dothideomycetes</taxon>
        <taxon>Dothideomycetes incertae sedis</taxon>
        <taxon>Botryosphaeriales</taxon>
        <taxon>Botryosphaeriaceae</taxon>
        <taxon>Diplodia</taxon>
    </lineage>
</organism>
<dbReference type="InterPro" id="IPR012338">
    <property type="entry name" value="Beta-lactam/transpept-like"/>
</dbReference>